<dbReference type="RefSeq" id="WP_013810192.1">
    <property type="nucleotide sequence ID" value="NC_015565.1"/>
</dbReference>
<dbReference type="Gene3D" id="1.10.3210.10">
    <property type="entry name" value="Hypothetical protein af1432"/>
    <property type="match status" value="1"/>
</dbReference>
<dbReference type="Proteomes" id="UP000009226">
    <property type="component" value="Chromosome"/>
</dbReference>
<dbReference type="STRING" id="868595.Desca_1443"/>
<dbReference type="SUPFAM" id="SSF109604">
    <property type="entry name" value="HD-domain/PDEase-like"/>
    <property type="match status" value="1"/>
</dbReference>
<name>F6B5Y0_DESCC</name>
<evidence type="ECO:0000313" key="3">
    <source>
        <dbReference type="Proteomes" id="UP000009226"/>
    </source>
</evidence>
<keyword evidence="2" id="KW-0378">Hydrolase</keyword>
<dbReference type="InterPro" id="IPR006675">
    <property type="entry name" value="HDIG_dom"/>
</dbReference>
<evidence type="ECO:0000313" key="2">
    <source>
        <dbReference type="EMBL" id="AEF94299.1"/>
    </source>
</evidence>
<dbReference type="KEGG" id="dca:Desca_1443"/>
<dbReference type="NCBIfam" id="TIGR00277">
    <property type="entry name" value="HDIG"/>
    <property type="match status" value="1"/>
</dbReference>
<dbReference type="InterPro" id="IPR003607">
    <property type="entry name" value="HD/PDEase_dom"/>
</dbReference>
<feature type="domain" description="HD" evidence="1">
    <location>
        <begin position="46"/>
        <end position="173"/>
    </location>
</feature>
<dbReference type="CDD" id="cd00077">
    <property type="entry name" value="HDc"/>
    <property type="match status" value="1"/>
</dbReference>
<dbReference type="EMBL" id="CP002736">
    <property type="protein sequence ID" value="AEF94299.1"/>
    <property type="molecule type" value="Genomic_DNA"/>
</dbReference>
<accession>F6B5Y0</accession>
<evidence type="ECO:0000259" key="1">
    <source>
        <dbReference type="Pfam" id="PF01966"/>
    </source>
</evidence>
<dbReference type="eggNOG" id="COG2206">
    <property type="taxonomic scope" value="Bacteria"/>
</dbReference>
<dbReference type="Pfam" id="PF01966">
    <property type="entry name" value="HD"/>
    <property type="match status" value="1"/>
</dbReference>
<proteinExistence type="predicted"/>
<dbReference type="HOGENOM" id="CLU_124473_1_0_9"/>
<dbReference type="GO" id="GO:0016787">
    <property type="term" value="F:hydrolase activity"/>
    <property type="evidence" value="ECO:0007669"/>
    <property type="project" value="UniProtKB-KW"/>
</dbReference>
<protein>
    <submittedName>
        <fullName evidence="2">Metal dependent phosphohydrolase</fullName>
    </submittedName>
</protein>
<organism evidence="2 3">
    <name type="scientific">Desulfotomaculum nigrificans (strain DSM 14880 / VKM B-2319 / CO-1-SRB)</name>
    <name type="common">Desulfotomaculum carboxydivorans</name>
    <dbReference type="NCBI Taxonomy" id="868595"/>
    <lineage>
        <taxon>Bacteria</taxon>
        <taxon>Bacillati</taxon>
        <taxon>Bacillota</taxon>
        <taxon>Clostridia</taxon>
        <taxon>Eubacteriales</taxon>
        <taxon>Desulfotomaculaceae</taxon>
        <taxon>Desulfotomaculum</taxon>
    </lineage>
</organism>
<dbReference type="AlphaFoldDB" id="F6B5Y0"/>
<sequence length="174" mass="19783">MILNRIRQFWHALFSRMGSSEISFVRSSLNLEEQRLFFQMDRPTQTHCVRVAKTCLKIMPPGQPVNKELLIKSALLHDIGKPANAIKTLDRVMIVLIKALAPDLFYKIIKKNKSWGRLGRSFLIHVNHPDQGAQLAQQAGMSPEVVYLLKSHHQPAKAGEPLELTILRQADDLN</sequence>
<gene>
    <name evidence="2" type="ordered locus">Desca_1443</name>
</gene>
<keyword evidence="3" id="KW-1185">Reference proteome</keyword>
<reference evidence="2" key="1">
    <citation type="submission" date="2011-05" db="EMBL/GenBank/DDBJ databases">
        <title>Complete sequence of Desulfotomaculum carboxydivorans CO-1-SRB.</title>
        <authorList>
            <consortium name="US DOE Joint Genome Institute"/>
            <person name="Lucas S."/>
            <person name="Han J."/>
            <person name="Lapidus A."/>
            <person name="Cheng J.-F."/>
            <person name="Goodwin L."/>
            <person name="Pitluck S."/>
            <person name="Peters L."/>
            <person name="Mikhailova N."/>
            <person name="Lu M."/>
            <person name="Han C."/>
            <person name="Tapia R."/>
            <person name="Land M."/>
            <person name="Hauser L."/>
            <person name="Kyrpides N."/>
            <person name="Ivanova N."/>
            <person name="Pagani I."/>
            <person name="Stams A."/>
            <person name="Plugge C."/>
            <person name="Muyzer G."/>
            <person name="Kuever J."/>
            <person name="Parshina S."/>
            <person name="Ivanova A."/>
            <person name="Nazina T."/>
            <person name="Woyke T."/>
        </authorList>
    </citation>
    <scope>NUCLEOTIDE SEQUENCE [LARGE SCALE GENOMIC DNA]</scope>
    <source>
        <strain evidence="2">CO-1-SRB</strain>
    </source>
</reference>
<dbReference type="InterPro" id="IPR006674">
    <property type="entry name" value="HD_domain"/>
</dbReference>